<evidence type="ECO:0000313" key="6">
    <source>
        <dbReference type="EMBL" id="GLI35502.1"/>
    </source>
</evidence>
<dbReference type="GO" id="GO:0004739">
    <property type="term" value="F:pyruvate dehydrogenase (acetyl-transferring) activity"/>
    <property type="evidence" value="ECO:0007669"/>
    <property type="project" value="UniProtKB-UniRule"/>
</dbReference>
<accession>A0A9W6L8C3</accession>
<dbReference type="InterPro" id="IPR029061">
    <property type="entry name" value="THDP-binding"/>
</dbReference>
<keyword evidence="7" id="KW-1185">Reference proteome</keyword>
<evidence type="ECO:0000313" key="7">
    <source>
        <dbReference type="Proteomes" id="UP001144372"/>
    </source>
</evidence>
<dbReference type="InterPro" id="IPR050771">
    <property type="entry name" value="Alpha-ketoacid_DH_E1_comp"/>
</dbReference>
<comment type="cofactor">
    <cofactor evidence="1 4">
        <name>thiamine diphosphate</name>
        <dbReference type="ChEBI" id="CHEBI:58937"/>
    </cofactor>
</comment>
<dbReference type="InterPro" id="IPR017596">
    <property type="entry name" value="PdhA/BkdA"/>
</dbReference>
<evidence type="ECO:0000256" key="4">
    <source>
        <dbReference type="RuleBase" id="RU366007"/>
    </source>
</evidence>
<dbReference type="CDD" id="cd02000">
    <property type="entry name" value="TPP_E1_PDC_ADC_BCADC"/>
    <property type="match status" value="1"/>
</dbReference>
<dbReference type="NCBIfam" id="TIGR03181">
    <property type="entry name" value="PDH_E1_alph_x"/>
    <property type="match status" value="1"/>
</dbReference>
<dbReference type="AlphaFoldDB" id="A0A9W6L8C3"/>
<evidence type="ECO:0000256" key="2">
    <source>
        <dbReference type="ARBA" id="ARBA00023002"/>
    </source>
</evidence>
<reference evidence="6" key="1">
    <citation type="submission" date="2022-12" db="EMBL/GenBank/DDBJ databases">
        <title>Reference genome sequencing for broad-spectrum identification of bacterial and archaeal isolates by mass spectrometry.</title>
        <authorList>
            <person name="Sekiguchi Y."/>
            <person name="Tourlousse D.M."/>
        </authorList>
    </citation>
    <scope>NUCLEOTIDE SEQUENCE</scope>
    <source>
        <strain evidence="6">ASRB1</strain>
    </source>
</reference>
<dbReference type="RefSeq" id="WP_281795389.1">
    <property type="nucleotide sequence ID" value="NZ_BSDR01000001.1"/>
</dbReference>
<dbReference type="EC" id="1.2.4.1" evidence="4"/>
<keyword evidence="4 6" id="KW-0670">Pyruvate</keyword>
<organism evidence="6 7">
    <name type="scientific">Desulforhabdus amnigena</name>
    <dbReference type="NCBI Taxonomy" id="40218"/>
    <lineage>
        <taxon>Bacteria</taxon>
        <taxon>Pseudomonadati</taxon>
        <taxon>Thermodesulfobacteriota</taxon>
        <taxon>Syntrophobacteria</taxon>
        <taxon>Syntrophobacterales</taxon>
        <taxon>Syntrophobacteraceae</taxon>
        <taxon>Desulforhabdus</taxon>
    </lineage>
</organism>
<dbReference type="GO" id="GO:0009083">
    <property type="term" value="P:branched-chain amino acid catabolic process"/>
    <property type="evidence" value="ECO:0007669"/>
    <property type="project" value="TreeGrafter"/>
</dbReference>
<dbReference type="EMBL" id="BSDR01000001">
    <property type="protein sequence ID" value="GLI35502.1"/>
    <property type="molecule type" value="Genomic_DNA"/>
</dbReference>
<evidence type="ECO:0000259" key="5">
    <source>
        <dbReference type="Pfam" id="PF00676"/>
    </source>
</evidence>
<dbReference type="Gene3D" id="3.40.50.970">
    <property type="match status" value="1"/>
</dbReference>
<keyword evidence="2 4" id="KW-0560">Oxidoreductase</keyword>
<protein>
    <recommendedName>
        <fullName evidence="4">Pyruvate dehydrogenase E1 component subunit alpha</fullName>
        <ecNumber evidence="4">1.2.4.1</ecNumber>
    </recommendedName>
</protein>
<keyword evidence="3 4" id="KW-0786">Thiamine pyrophosphate</keyword>
<proteinExistence type="predicted"/>
<name>A0A9W6L8C3_9BACT</name>
<dbReference type="InterPro" id="IPR001017">
    <property type="entry name" value="DH_E1"/>
</dbReference>
<sequence>MPKKEIDLPYRVDYLSILDENGQLDKDLEPDIPDDLLMKLHRAMLLGRRFDERMLTLQRQGRIGTFAPIKGQEASQLGAVALLEPEDWLVPSFRETPSELWRGKKMENVLLIFAGYNEGGHIPQELNNMPVAIPVGTHPLHAAGIAYAMKYRKKKNVAMTFFGDGATSEGDFYEAMNFASVYQVPMIFVCQNNQWAISVPRSRQTHSKTLAQKALACDMPAIQVDGNDILAVYTAAREAVERARSGGGPTLIECITYRMSVHTTADDPKRYRTDEEVAEWEKRDPIARFQKYLKDKGLLTDEKIASLDEEVKGEVKEAEKRWEEMTKEAPDPMAMFDHLYAEPPAYLLEQKEELKRELAAKGKEADNG</sequence>
<dbReference type="PANTHER" id="PTHR43380:SF1">
    <property type="entry name" value="2-OXOISOVALERATE DEHYDROGENASE SUBUNIT ALPHA, MITOCHONDRIAL"/>
    <property type="match status" value="1"/>
</dbReference>
<dbReference type="PANTHER" id="PTHR43380">
    <property type="entry name" value="2-OXOISOVALERATE DEHYDROGENASE SUBUNIT ALPHA, MITOCHONDRIAL"/>
    <property type="match status" value="1"/>
</dbReference>
<feature type="domain" description="Dehydrogenase E1 component" evidence="5">
    <location>
        <begin position="42"/>
        <end position="328"/>
    </location>
</feature>
<gene>
    <name evidence="6" type="primary">bkdA</name>
    <name evidence="6" type="ORF">DAMNIGENAA_29350</name>
</gene>
<evidence type="ECO:0000256" key="3">
    <source>
        <dbReference type="ARBA" id="ARBA00023052"/>
    </source>
</evidence>
<dbReference type="SUPFAM" id="SSF52518">
    <property type="entry name" value="Thiamin diphosphate-binding fold (THDP-binding)"/>
    <property type="match status" value="1"/>
</dbReference>
<comment type="subunit">
    <text evidence="4">Heterodimer of an alpha and a beta chain.</text>
</comment>
<comment type="catalytic activity">
    <reaction evidence="4">
        <text>N(6)-[(R)-lipoyl]-L-lysyl-[protein] + pyruvate + H(+) = N(6)-[(R)-S(8)-acetyldihydrolipoyl]-L-lysyl-[protein] + CO2</text>
        <dbReference type="Rhea" id="RHEA:19189"/>
        <dbReference type="Rhea" id="RHEA-COMP:10474"/>
        <dbReference type="Rhea" id="RHEA-COMP:10478"/>
        <dbReference type="ChEBI" id="CHEBI:15361"/>
        <dbReference type="ChEBI" id="CHEBI:15378"/>
        <dbReference type="ChEBI" id="CHEBI:16526"/>
        <dbReference type="ChEBI" id="CHEBI:83099"/>
        <dbReference type="ChEBI" id="CHEBI:83111"/>
        <dbReference type="EC" id="1.2.4.1"/>
    </reaction>
</comment>
<evidence type="ECO:0000256" key="1">
    <source>
        <dbReference type="ARBA" id="ARBA00001964"/>
    </source>
</evidence>
<dbReference type="Pfam" id="PF00676">
    <property type="entry name" value="E1_dh"/>
    <property type="match status" value="1"/>
</dbReference>
<comment type="function">
    <text evidence="4">The pyruvate dehydrogenase complex catalyzes the overall conversion of pyruvate to acetyl-CoA and CO(2). It contains multiple copies of three enzymatic components: pyruvate dehydrogenase (E1), dihydrolipoamide acetyltransferase (E2) and lipoamide dehydrogenase (E3).</text>
</comment>
<dbReference type="Proteomes" id="UP001144372">
    <property type="component" value="Unassembled WGS sequence"/>
</dbReference>
<comment type="caution">
    <text evidence="6">The sequence shown here is derived from an EMBL/GenBank/DDBJ whole genome shotgun (WGS) entry which is preliminary data.</text>
</comment>